<dbReference type="STRING" id="1407499.HHUB_1079"/>
<gene>
    <name evidence="2" type="ORF">HHUB_1079</name>
</gene>
<evidence type="ECO:0000313" key="2">
    <source>
        <dbReference type="EMBL" id="CQH44786.1"/>
    </source>
</evidence>
<sequence>MRTLPVVLAVVVVNDAALLLALDVSVPAWLGVLGAALALTALVAAAVSVGVERETPTNAELQREIEALRERVAALEDRERRGND</sequence>
<keyword evidence="3" id="KW-1185">Reference proteome</keyword>
<organism evidence="2 3">
    <name type="scientific">Halobacterium hubeiense</name>
    <dbReference type="NCBI Taxonomy" id="1407499"/>
    <lineage>
        <taxon>Archaea</taxon>
        <taxon>Methanobacteriati</taxon>
        <taxon>Methanobacteriota</taxon>
        <taxon>Stenosarchaea group</taxon>
        <taxon>Halobacteria</taxon>
        <taxon>Halobacteriales</taxon>
        <taxon>Halobacteriaceae</taxon>
        <taxon>Halobacterium</taxon>
    </lineage>
</organism>
<protein>
    <submittedName>
        <fullName evidence="2">Uncharacterized protein</fullName>
    </submittedName>
</protein>
<feature type="transmembrane region" description="Helical" evidence="1">
    <location>
        <begin position="31"/>
        <end position="51"/>
    </location>
</feature>
<name>A0A0U5GZI5_9EURY</name>
<dbReference type="KEGG" id="hhb:Hhub_1079"/>
<evidence type="ECO:0000313" key="3">
    <source>
        <dbReference type="Proteomes" id="UP000066737"/>
    </source>
</evidence>
<dbReference type="EMBL" id="LN831302">
    <property type="protein sequence ID" value="CQH44786.1"/>
    <property type="molecule type" value="Genomic_DNA"/>
</dbReference>
<proteinExistence type="predicted"/>
<dbReference type="Proteomes" id="UP000066737">
    <property type="component" value="Chromosome I"/>
</dbReference>
<accession>A0A0U5GZI5</accession>
<keyword evidence="1" id="KW-1133">Transmembrane helix</keyword>
<keyword evidence="1" id="KW-0812">Transmembrane</keyword>
<dbReference type="AlphaFoldDB" id="A0A0U5GZI5"/>
<reference evidence="3" key="1">
    <citation type="journal article" date="2016" name="Environ. Microbiol.">
        <title>The complete genome of a viable archaeum isolated from 123-million-year-old rock salt.</title>
        <authorList>
            <person name="Jaakkola S.T."/>
            <person name="Pfeiffer F."/>
            <person name="Ravantti J.J."/>
            <person name="Guo Q."/>
            <person name="Liu Y."/>
            <person name="Chen X."/>
            <person name="Ma H."/>
            <person name="Yang C."/>
            <person name="Oksanen H.M."/>
            <person name="Bamford D.H."/>
        </authorList>
    </citation>
    <scope>NUCLEOTIDE SEQUENCE</scope>
    <source>
        <strain evidence="3">JI20-1</strain>
    </source>
</reference>
<evidence type="ECO:0000256" key="1">
    <source>
        <dbReference type="SAM" id="Phobius"/>
    </source>
</evidence>
<dbReference type="RefSeq" id="WP_059055185.1">
    <property type="nucleotide sequence ID" value="NZ_LN831302.1"/>
</dbReference>
<keyword evidence="1" id="KW-0472">Membrane</keyword>
<dbReference type="GeneID" id="91108528"/>